<dbReference type="PANTHER" id="PTHR43179:SF7">
    <property type="entry name" value="RHAMNOSYLTRANSFERASE WBBL"/>
    <property type="match status" value="1"/>
</dbReference>
<proteinExistence type="predicted"/>
<evidence type="ECO:0000259" key="2">
    <source>
        <dbReference type="Pfam" id="PF00535"/>
    </source>
</evidence>
<dbReference type="Pfam" id="PF00535">
    <property type="entry name" value="Glycos_transf_2"/>
    <property type="match status" value="1"/>
</dbReference>
<dbReference type="EMBL" id="CP028913">
    <property type="protein sequence ID" value="AWB95923.1"/>
    <property type="molecule type" value="Genomic_DNA"/>
</dbReference>
<dbReference type="AlphaFoldDB" id="A0A2S0WX47"/>
<evidence type="ECO:0000313" key="3">
    <source>
        <dbReference type="EMBL" id="AWB95923.1"/>
    </source>
</evidence>
<evidence type="ECO:0000256" key="1">
    <source>
        <dbReference type="SAM" id="MobiDB-lite"/>
    </source>
</evidence>
<keyword evidence="4" id="KW-1185">Reference proteome</keyword>
<dbReference type="Gene3D" id="3.90.550.10">
    <property type="entry name" value="Spore Coat Polysaccharide Biosynthesis Protein SpsA, Chain A"/>
    <property type="match status" value="1"/>
</dbReference>
<gene>
    <name evidence="3" type="ORF">DCE93_09810</name>
</gene>
<evidence type="ECO:0000313" key="4">
    <source>
        <dbReference type="Proteomes" id="UP000244729"/>
    </source>
</evidence>
<dbReference type="PANTHER" id="PTHR43179">
    <property type="entry name" value="RHAMNOSYLTRANSFERASE WBBL"/>
    <property type="match status" value="1"/>
</dbReference>
<dbReference type="Proteomes" id="UP000244729">
    <property type="component" value="Chromosome"/>
</dbReference>
<sequence length="590" mass="63851">MARDAARRRRERRGRARRGAAGIHRSHHRSRAAGQGTPGRQSAVAERGRCCGGESRRHEVIADVACRARRDPARARPPRRQAARARMSVADAALAARVEGWIDSAGRSPEDVLRTAQSVLSAGFDPANVLIVVDDAALEDTSEMIAAAESIGVGILHADAPLLNARLAESTAEFLFVIRWGVVLADLLPKVVGFHDRFPAVALTYGDSVSEAGHPLLRPLFSPIRLRSNDYLGPVVTSRIDELRAIGGFRSEARRAQLLDLALRAGAAGWEIALNPAVLATEDLAPGDFAGTSAAQNAVVSAHLAEIGVDAAVDEIKPFIRRVRYAIVDAPLVSIVIPTRGGAASIAGTDRVLVVEAIKGIVERSTYPNVEFVVVADRETPDSVVEQLEQLCGDKLRLVLWDAPFNFSAKMNRGAVAASGEYLLLLNDDVEVVTDDWIETLLGLAQQEGVGIVGAQLYFEDSTVQHAGQVYTGGVAGHAAFGWAGGRDDAIKSMATDHEVSGVTAACALIRRDVYFEVGGFTRELPGNYNDVDLNMKVRSSGRSAVFSPWARLYHFESKSRDPRILESDLTTLQSRWSRRMQVELYSRMM</sequence>
<reference evidence="3 4" key="1">
    <citation type="submission" date="2018-04" db="EMBL/GenBank/DDBJ databases">
        <authorList>
            <person name="Li J."/>
        </authorList>
    </citation>
    <scope>NUCLEOTIDE SEQUENCE [LARGE SCALE GENOMIC DNA]</scope>
    <source>
        <strain evidence="4">30A</strain>
    </source>
</reference>
<protein>
    <recommendedName>
        <fullName evidence="2">Glycosyltransferase 2-like domain-containing protein</fullName>
    </recommendedName>
</protein>
<dbReference type="InterPro" id="IPR029044">
    <property type="entry name" value="Nucleotide-diphossugar_trans"/>
</dbReference>
<name>A0A2S0WX47_9MICO</name>
<feature type="compositionally biased region" description="Basic residues" evidence="1">
    <location>
        <begin position="1"/>
        <end position="31"/>
    </location>
</feature>
<feature type="domain" description="Glycosyltransferase 2-like" evidence="2">
    <location>
        <begin position="353"/>
        <end position="515"/>
    </location>
</feature>
<accession>A0A2S0WX47</accession>
<dbReference type="SUPFAM" id="SSF53448">
    <property type="entry name" value="Nucleotide-diphospho-sugar transferases"/>
    <property type="match status" value="2"/>
</dbReference>
<feature type="region of interest" description="Disordered" evidence="1">
    <location>
        <begin position="1"/>
        <end position="47"/>
    </location>
</feature>
<organism evidence="3 4">
    <name type="scientific">Agromyces badenianii</name>
    <dbReference type="NCBI Taxonomy" id="2080742"/>
    <lineage>
        <taxon>Bacteria</taxon>
        <taxon>Bacillati</taxon>
        <taxon>Actinomycetota</taxon>
        <taxon>Actinomycetes</taxon>
        <taxon>Micrococcales</taxon>
        <taxon>Microbacteriaceae</taxon>
        <taxon>Agromyces</taxon>
    </lineage>
</organism>
<dbReference type="KEGG" id="agm:DCE93_09810"/>
<dbReference type="InterPro" id="IPR001173">
    <property type="entry name" value="Glyco_trans_2-like"/>
</dbReference>